<feature type="compositionally biased region" description="Basic and acidic residues" evidence="4">
    <location>
        <begin position="454"/>
        <end position="470"/>
    </location>
</feature>
<dbReference type="InterPro" id="IPR011990">
    <property type="entry name" value="TPR-like_helical_dom_sf"/>
</dbReference>
<sequence>MAPTAASHRALYPLLERILLEPSKESRERAEATVASLQTDEASVHIQEVLKLIAYASECDVYRGVVLLDSSLGRSVLLNVGNDSEISSCRSLYDHLVSHIQAFIDGKYRNGLEPLYVLAGLVLMLNIFVRVNWMGPPCGISSESEKHLAAQYRDKVVPDDSDANVGLNSMDGIPDKGTSFAAFASEKAAIEFNQCCILGSPDVRCFELEAEKKSYVELIGSILAELEIDGEAVYTGIVGAPYFVAALAFLSALNGSVAVATSGNGLVDGTPSSADGGSAQFGLTTVGIWQGRVAFVWQRIVRNSMLNPCPTLFRNCVLDLGEILKLSGILPKDFYLAVCDPQLLASVDLQSKQHQKTQGLDHGTNGFLHNAIKSNVVVPLGCSDIGPLLILELALRLPYYNMAKLFQPLLAVASSSLGFSYSFTGRLGIRRKHQRNETAQLVLVTEGRNNGVDNLEKTGSEPKACEDPKSDNLTQHRNGDNTGYCENTTSCTNDNTGRCDNTTSCTNDNTGYCDSNTTIKDRYTPQDIGLLSVNDDSDILERPKLSEEYDDSSLTLTEQCLLLTHALHLLHVTPDGDELNLEFLNAIVVRCLGSNDAYPSWLLSSVALWVRCRTEYHRTKTVERATLQLYQLSDSYYESTVAPGRRLEYMWHVWSPTSWGIKREIARRMSSIGSFLTAFEIYKKLHMWEDAIQCLIIVGRKNDAKDLVMQHLNTAPTPLLWCFLGDIEGDISHYKTAWELSNGRCARAQRTLGSYYFNKGDLAAAISSLESALAINPMRESSQFLLGCCYLKRGILDRAISVFARVVSLNPSCHDAWANMCSAHLNMGNIKEAKLCIDQAVKHNPSKWEFWDIRMRIALRARDLQNICQSMEKLINLGKKTAIEPTMIAFLVESSKQFPRNHATQRMLARTLDQVTKHITDNADIWSQCARYFGFQKCYLESLECTFREYRSLETKIVDSLSQAKGDAELQREHDVAQIKRLTSCLGAMVSLLKRMSVSDRRDKRDAVLETLRSVRERVRSRIEEVNAQWKLEIDSLIESAEVEDVVCVYADE</sequence>
<dbReference type="SUPFAM" id="SSF48452">
    <property type="entry name" value="TPR-like"/>
    <property type="match status" value="1"/>
</dbReference>
<keyword evidence="6" id="KW-1185">Reference proteome</keyword>
<dbReference type="PANTHER" id="PTHR16193:SF0">
    <property type="entry name" value="TETRATRICOPEPTIDE REPEAT PROTEIN 27"/>
    <property type="match status" value="1"/>
</dbReference>
<accession>A0A9W5T978</accession>
<dbReference type="EMBL" id="BLIY01000007">
    <property type="protein sequence ID" value="GFE53809.1"/>
    <property type="molecule type" value="Genomic_DNA"/>
</dbReference>
<name>A0A9W5T978_BABOV</name>
<keyword evidence="1" id="KW-0677">Repeat</keyword>
<evidence type="ECO:0000256" key="4">
    <source>
        <dbReference type="SAM" id="MobiDB-lite"/>
    </source>
</evidence>
<evidence type="ECO:0000256" key="3">
    <source>
        <dbReference type="PROSITE-ProRule" id="PRU00339"/>
    </source>
</evidence>
<dbReference type="Pfam" id="PF13432">
    <property type="entry name" value="TPR_16"/>
    <property type="match status" value="1"/>
</dbReference>
<protein>
    <submittedName>
        <fullName evidence="5">Tetratricopeptide repeat-containing protein, putative</fullName>
    </submittedName>
</protein>
<proteinExistence type="predicted"/>
<keyword evidence="2 3" id="KW-0802">TPR repeat</keyword>
<dbReference type="PANTHER" id="PTHR16193">
    <property type="entry name" value="TETRATRICOPEPTIDE REPEAT PROTEIN 27"/>
    <property type="match status" value="1"/>
</dbReference>
<feature type="repeat" description="TPR" evidence="3">
    <location>
        <begin position="780"/>
        <end position="813"/>
    </location>
</feature>
<dbReference type="InterPro" id="IPR044244">
    <property type="entry name" value="TTC27/Emw1"/>
</dbReference>
<evidence type="ECO:0000313" key="5">
    <source>
        <dbReference type="EMBL" id="GFE53809.1"/>
    </source>
</evidence>
<dbReference type="OrthoDB" id="1936594at2759"/>
<dbReference type="SMART" id="SM00028">
    <property type="entry name" value="TPR"/>
    <property type="match status" value="3"/>
</dbReference>
<organism evidence="5 6">
    <name type="scientific">Babesia ovis</name>
    <dbReference type="NCBI Taxonomy" id="5869"/>
    <lineage>
        <taxon>Eukaryota</taxon>
        <taxon>Sar</taxon>
        <taxon>Alveolata</taxon>
        <taxon>Apicomplexa</taxon>
        <taxon>Aconoidasida</taxon>
        <taxon>Piroplasmida</taxon>
        <taxon>Babesiidae</taxon>
        <taxon>Babesia</taxon>
    </lineage>
</organism>
<reference evidence="5" key="1">
    <citation type="submission" date="2019-12" db="EMBL/GenBank/DDBJ databases">
        <title>Genome sequence of Babesia ovis.</title>
        <authorList>
            <person name="Yamagishi J."/>
            <person name="Sevinc F."/>
            <person name="Xuan X."/>
        </authorList>
    </citation>
    <scope>NUCLEOTIDE SEQUENCE</scope>
    <source>
        <strain evidence="5">Selcuk</strain>
    </source>
</reference>
<dbReference type="Proteomes" id="UP001057455">
    <property type="component" value="Unassembled WGS sequence"/>
</dbReference>
<evidence type="ECO:0000256" key="1">
    <source>
        <dbReference type="ARBA" id="ARBA00022737"/>
    </source>
</evidence>
<dbReference type="PROSITE" id="PS50005">
    <property type="entry name" value="TPR"/>
    <property type="match status" value="2"/>
</dbReference>
<evidence type="ECO:0000313" key="6">
    <source>
        <dbReference type="Proteomes" id="UP001057455"/>
    </source>
</evidence>
<dbReference type="InterPro" id="IPR019734">
    <property type="entry name" value="TPR_rpt"/>
</dbReference>
<gene>
    <name evidence="5" type="ORF">BaOVIS_012130</name>
</gene>
<dbReference type="AlphaFoldDB" id="A0A9W5T978"/>
<feature type="repeat" description="TPR" evidence="3">
    <location>
        <begin position="746"/>
        <end position="779"/>
    </location>
</feature>
<comment type="caution">
    <text evidence="5">The sequence shown here is derived from an EMBL/GenBank/DDBJ whole genome shotgun (WGS) entry which is preliminary data.</text>
</comment>
<evidence type="ECO:0000256" key="2">
    <source>
        <dbReference type="ARBA" id="ARBA00022803"/>
    </source>
</evidence>
<dbReference type="Gene3D" id="1.25.40.10">
    <property type="entry name" value="Tetratricopeptide repeat domain"/>
    <property type="match status" value="1"/>
</dbReference>
<feature type="region of interest" description="Disordered" evidence="4">
    <location>
        <begin position="452"/>
        <end position="479"/>
    </location>
</feature>